<dbReference type="Pfam" id="PF02798">
    <property type="entry name" value="GST_N"/>
    <property type="match status" value="1"/>
</dbReference>
<dbReference type="InterPro" id="IPR004045">
    <property type="entry name" value="Glutathione_S-Trfase_N"/>
</dbReference>
<comment type="similarity">
    <text evidence="1 6">Belongs to the GST superfamily.</text>
</comment>
<dbReference type="RefSeq" id="XP_056036793.1">
    <property type="nucleotide sequence ID" value="XM_056178821.1"/>
</dbReference>
<evidence type="ECO:0000256" key="2">
    <source>
        <dbReference type="ARBA" id="ARBA00012452"/>
    </source>
</evidence>
<keyword evidence="10" id="KW-1185">Reference proteome</keyword>
<comment type="catalytic activity">
    <reaction evidence="4">
        <text>RX + glutathione = an S-substituted glutathione + a halide anion + H(+)</text>
        <dbReference type="Rhea" id="RHEA:16437"/>
        <dbReference type="ChEBI" id="CHEBI:15378"/>
        <dbReference type="ChEBI" id="CHEBI:16042"/>
        <dbReference type="ChEBI" id="CHEBI:17792"/>
        <dbReference type="ChEBI" id="CHEBI:57925"/>
        <dbReference type="ChEBI" id="CHEBI:90779"/>
        <dbReference type="EC" id="2.5.1.18"/>
    </reaction>
</comment>
<reference evidence="9 10" key="1">
    <citation type="journal article" date="2023" name="G3 (Bethesda)">
        <title>A high-quality reference genome for the fission yeast Schizosaccharomyces osmophilus.</title>
        <authorList>
            <person name="Jia G.S."/>
            <person name="Zhang W.C."/>
            <person name="Liang Y."/>
            <person name="Liu X.H."/>
            <person name="Rhind N."/>
            <person name="Pidoux A."/>
            <person name="Brysch-Herzberg M."/>
            <person name="Du L.L."/>
        </authorList>
    </citation>
    <scope>NUCLEOTIDE SEQUENCE [LARGE SCALE GENOMIC DNA]</scope>
    <source>
        <strain evidence="9 10">CBS 15793</strain>
    </source>
</reference>
<dbReference type="SUPFAM" id="SSF47616">
    <property type="entry name" value="GST C-terminal domain-like"/>
    <property type="match status" value="1"/>
</dbReference>
<keyword evidence="3" id="KW-0808">Transferase</keyword>
<comment type="function">
    <text evidence="5">Involved in the oxidative stress response and detoxification.</text>
</comment>
<dbReference type="KEGG" id="som:SOMG_00022"/>
<dbReference type="SFLD" id="SFLDG00358">
    <property type="entry name" value="Main_(cytGST)"/>
    <property type="match status" value="1"/>
</dbReference>
<evidence type="ECO:0000256" key="6">
    <source>
        <dbReference type="RuleBase" id="RU003494"/>
    </source>
</evidence>
<gene>
    <name evidence="9" type="ORF">SOMG_00022</name>
</gene>
<evidence type="ECO:0000259" key="8">
    <source>
        <dbReference type="PROSITE" id="PS50405"/>
    </source>
</evidence>
<dbReference type="CDD" id="cd03048">
    <property type="entry name" value="GST_N_Ure2p_like"/>
    <property type="match status" value="1"/>
</dbReference>
<organism evidence="9 10">
    <name type="scientific">Schizosaccharomyces osmophilus</name>
    <dbReference type="NCBI Taxonomy" id="2545709"/>
    <lineage>
        <taxon>Eukaryota</taxon>
        <taxon>Fungi</taxon>
        <taxon>Dikarya</taxon>
        <taxon>Ascomycota</taxon>
        <taxon>Taphrinomycotina</taxon>
        <taxon>Schizosaccharomycetes</taxon>
        <taxon>Schizosaccharomycetales</taxon>
        <taxon>Schizosaccharomycetaceae</taxon>
        <taxon>Schizosaccharomyces</taxon>
    </lineage>
</organism>
<evidence type="ECO:0000256" key="4">
    <source>
        <dbReference type="ARBA" id="ARBA00047960"/>
    </source>
</evidence>
<protein>
    <recommendedName>
        <fullName evidence="2">glutathione transferase</fullName>
        <ecNumber evidence="2">2.5.1.18</ecNumber>
    </recommendedName>
</protein>
<dbReference type="PANTHER" id="PTHR44051">
    <property type="entry name" value="GLUTATHIONE S-TRANSFERASE-RELATED"/>
    <property type="match status" value="1"/>
</dbReference>
<dbReference type="EC" id="2.5.1.18" evidence="2"/>
<sequence length="238" mass="27885">MFATKFRRNLSPLTLFSHKGGPNPWRTVTALKELNLPYETIFHDFAKNEQKNERHLAYNPNGRVPTLIDHHNNDYTIWESDAILAYLTDRYDKERKISLSHDHPDYHHLLQYLFFQSSGQGVIWGQASWFNFYHPEPVASAISRYRNEIKRVLGVLETILQEKEYLVANKCTIADLSFVTWNALLPSIFGPGKHEFNEALPQLDFKKEFSKTYAWHQRLVERPAVAATLKEREQVLQQ</sequence>
<proteinExistence type="inferred from homology"/>
<dbReference type="InterPro" id="IPR036282">
    <property type="entry name" value="Glutathione-S-Trfase_C_sf"/>
</dbReference>
<dbReference type="SUPFAM" id="SSF52833">
    <property type="entry name" value="Thioredoxin-like"/>
    <property type="match status" value="1"/>
</dbReference>
<evidence type="ECO:0000256" key="1">
    <source>
        <dbReference type="ARBA" id="ARBA00007409"/>
    </source>
</evidence>
<dbReference type="SFLD" id="SFLDG01151">
    <property type="entry name" value="Main.2:_Nu-like"/>
    <property type="match status" value="1"/>
</dbReference>
<dbReference type="Proteomes" id="UP001212411">
    <property type="component" value="Chromosome 1"/>
</dbReference>
<dbReference type="Gene3D" id="1.20.1050.130">
    <property type="match status" value="1"/>
</dbReference>
<dbReference type="InterPro" id="IPR040079">
    <property type="entry name" value="Glutathione_S-Trfase"/>
</dbReference>
<dbReference type="PROSITE" id="PS50405">
    <property type="entry name" value="GST_CTER"/>
    <property type="match status" value="1"/>
</dbReference>
<evidence type="ECO:0000313" key="10">
    <source>
        <dbReference type="Proteomes" id="UP001212411"/>
    </source>
</evidence>
<dbReference type="FunFam" id="1.20.1050.130:FF:000016">
    <property type="entry name" value="Glutathione S-transferase 1"/>
    <property type="match status" value="1"/>
</dbReference>
<dbReference type="InterPro" id="IPR036249">
    <property type="entry name" value="Thioredoxin-like_sf"/>
</dbReference>
<dbReference type="GeneID" id="80873510"/>
<dbReference type="GO" id="GO:0004364">
    <property type="term" value="F:glutathione transferase activity"/>
    <property type="evidence" value="ECO:0007669"/>
    <property type="project" value="UniProtKB-EC"/>
</dbReference>
<name>A0AAE9WAY2_9SCHI</name>
<evidence type="ECO:0000313" key="9">
    <source>
        <dbReference type="EMBL" id="WBW72550.1"/>
    </source>
</evidence>
<dbReference type="PROSITE" id="PS50404">
    <property type="entry name" value="GST_NTER"/>
    <property type="match status" value="1"/>
</dbReference>
<feature type="domain" description="GST N-terminal" evidence="7">
    <location>
        <begin position="11"/>
        <end position="95"/>
    </location>
</feature>
<dbReference type="AlphaFoldDB" id="A0AAE9WAY2"/>
<feature type="domain" description="GST C-terminal" evidence="8">
    <location>
        <begin position="102"/>
        <end position="238"/>
    </location>
</feature>
<evidence type="ECO:0000256" key="5">
    <source>
        <dbReference type="ARBA" id="ARBA00060024"/>
    </source>
</evidence>
<dbReference type="SFLD" id="SFLDS00019">
    <property type="entry name" value="Glutathione_Transferase_(cytos"/>
    <property type="match status" value="1"/>
</dbReference>
<dbReference type="Pfam" id="PF00043">
    <property type="entry name" value="GST_C"/>
    <property type="match status" value="1"/>
</dbReference>
<accession>A0AAE9WAY2</accession>
<evidence type="ECO:0000259" key="7">
    <source>
        <dbReference type="PROSITE" id="PS50404"/>
    </source>
</evidence>
<dbReference type="PANTHER" id="PTHR44051:SF3">
    <property type="entry name" value="TRANSCRIPTIONAL REGULATOR URE2"/>
    <property type="match status" value="1"/>
</dbReference>
<dbReference type="InterPro" id="IPR004046">
    <property type="entry name" value="GST_C"/>
</dbReference>
<dbReference type="InterPro" id="IPR010987">
    <property type="entry name" value="Glutathione-S-Trfase_C-like"/>
</dbReference>
<dbReference type="EMBL" id="CP115611">
    <property type="protein sequence ID" value="WBW72550.1"/>
    <property type="molecule type" value="Genomic_DNA"/>
</dbReference>
<dbReference type="GO" id="GO:0005634">
    <property type="term" value="C:nucleus"/>
    <property type="evidence" value="ECO:0007669"/>
    <property type="project" value="UniProtKB-ARBA"/>
</dbReference>
<evidence type="ECO:0000256" key="3">
    <source>
        <dbReference type="ARBA" id="ARBA00022679"/>
    </source>
</evidence>
<dbReference type="GO" id="GO:0005737">
    <property type="term" value="C:cytoplasm"/>
    <property type="evidence" value="ECO:0007669"/>
    <property type="project" value="UniProtKB-ARBA"/>
</dbReference>